<comment type="caution">
    <text evidence="8">The sequence shown here is derived from an EMBL/GenBank/DDBJ whole genome shotgun (WGS) entry which is preliminary data.</text>
</comment>
<comment type="similarity">
    <text evidence="2">Belongs to the FLZ family.</text>
</comment>
<reference evidence="8" key="1">
    <citation type="submission" date="2018-10" db="EMBL/GenBank/DDBJ databases">
        <title>Population genomic analysis revealed the cold adaptation of white poplar.</title>
        <authorList>
            <person name="Liu Y.-J."/>
        </authorList>
    </citation>
    <scope>NUCLEOTIDE SEQUENCE [LARGE SCALE GENOMIC DNA]</scope>
    <source>
        <strain evidence="8">PAL-ZL1</strain>
    </source>
</reference>
<feature type="domain" description="FLZ-type" evidence="7">
    <location>
        <begin position="70"/>
        <end position="114"/>
    </location>
</feature>
<dbReference type="InterPro" id="IPR007650">
    <property type="entry name" value="Zf-FLZ_dom"/>
</dbReference>
<dbReference type="GO" id="GO:0005737">
    <property type="term" value="C:cytoplasm"/>
    <property type="evidence" value="ECO:0007669"/>
    <property type="project" value="UniProtKB-SubCell"/>
</dbReference>
<dbReference type="GO" id="GO:0008270">
    <property type="term" value="F:zinc ion binding"/>
    <property type="evidence" value="ECO:0007669"/>
    <property type="project" value="UniProtKB-KW"/>
</dbReference>
<dbReference type="EMBL" id="RCHU01000016">
    <property type="protein sequence ID" value="TKS18000.1"/>
    <property type="molecule type" value="Genomic_DNA"/>
</dbReference>
<name>A0A4U5R2R8_POPAL</name>
<evidence type="ECO:0000313" key="8">
    <source>
        <dbReference type="EMBL" id="TKS18000.1"/>
    </source>
</evidence>
<evidence type="ECO:0000256" key="4">
    <source>
        <dbReference type="ARBA" id="ARBA00022723"/>
    </source>
</evidence>
<sequence length="125" mass="13998">MPGKRSRLTHTQSFSDFGFSNHRLSPWDAGFVADDTDDQSLQRIITVSPPQPLLPEKEKDIGGGLVKTEHFLDRCGYCKKRLNKKQDVYMYGYLGAFCSPECRDAQIAIDKAGQEVRGQSIGTKT</sequence>
<feature type="zinc finger region" description="FLZ-type" evidence="6">
    <location>
        <begin position="70"/>
        <end position="114"/>
    </location>
</feature>
<dbReference type="PANTHER" id="PTHR33059">
    <property type="entry name" value="FCS-LIKE ZINC FINGER 5"/>
    <property type="match status" value="1"/>
</dbReference>
<gene>
    <name evidence="8" type="ORF">D5086_0000008490</name>
</gene>
<dbReference type="STRING" id="43335.A0A4U5R2R8"/>
<keyword evidence="3" id="KW-0963">Cytoplasm</keyword>
<dbReference type="PROSITE" id="PS51795">
    <property type="entry name" value="ZF_FLZ"/>
    <property type="match status" value="1"/>
</dbReference>
<evidence type="ECO:0000256" key="3">
    <source>
        <dbReference type="ARBA" id="ARBA00022490"/>
    </source>
</evidence>
<evidence type="ECO:0000259" key="7">
    <source>
        <dbReference type="PROSITE" id="PS51795"/>
    </source>
</evidence>
<organism evidence="8">
    <name type="scientific">Populus alba</name>
    <name type="common">White poplar</name>
    <dbReference type="NCBI Taxonomy" id="43335"/>
    <lineage>
        <taxon>Eukaryota</taxon>
        <taxon>Viridiplantae</taxon>
        <taxon>Streptophyta</taxon>
        <taxon>Embryophyta</taxon>
        <taxon>Tracheophyta</taxon>
        <taxon>Spermatophyta</taxon>
        <taxon>Magnoliopsida</taxon>
        <taxon>eudicotyledons</taxon>
        <taxon>Gunneridae</taxon>
        <taxon>Pentapetalae</taxon>
        <taxon>rosids</taxon>
        <taxon>fabids</taxon>
        <taxon>Malpighiales</taxon>
        <taxon>Salicaceae</taxon>
        <taxon>Saliceae</taxon>
        <taxon>Populus</taxon>
    </lineage>
</organism>
<evidence type="ECO:0000256" key="5">
    <source>
        <dbReference type="ARBA" id="ARBA00022771"/>
    </source>
</evidence>
<keyword evidence="4" id="KW-0479">Metal-binding</keyword>
<dbReference type="Pfam" id="PF04570">
    <property type="entry name" value="zf-FLZ"/>
    <property type="match status" value="1"/>
</dbReference>
<evidence type="ECO:0000256" key="1">
    <source>
        <dbReference type="ARBA" id="ARBA00004496"/>
    </source>
</evidence>
<proteinExistence type="inferred from homology"/>
<protein>
    <recommendedName>
        <fullName evidence="7">FLZ-type domain-containing protein</fullName>
    </recommendedName>
</protein>
<keyword evidence="5" id="KW-0863">Zinc-finger</keyword>
<evidence type="ECO:0000256" key="2">
    <source>
        <dbReference type="ARBA" id="ARBA00009374"/>
    </source>
</evidence>
<accession>A0A4U5R2R8</accession>
<dbReference type="AlphaFoldDB" id="A0A4U5R2R8"/>
<comment type="subcellular location">
    <subcellularLocation>
        <location evidence="1">Cytoplasm</location>
    </subcellularLocation>
</comment>
<keyword evidence="5" id="KW-0862">Zinc</keyword>
<dbReference type="PANTHER" id="PTHR33059:SF4">
    <property type="entry name" value="FCS-LIKE ZINC FINGER 5"/>
    <property type="match status" value="1"/>
</dbReference>
<evidence type="ECO:0000256" key="6">
    <source>
        <dbReference type="PROSITE-ProRule" id="PRU01131"/>
    </source>
</evidence>